<accession>X1S3A4</accession>
<proteinExistence type="predicted"/>
<organism evidence="1">
    <name type="scientific">marine sediment metagenome</name>
    <dbReference type="NCBI Taxonomy" id="412755"/>
    <lineage>
        <taxon>unclassified sequences</taxon>
        <taxon>metagenomes</taxon>
        <taxon>ecological metagenomes</taxon>
    </lineage>
</organism>
<evidence type="ECO:0000313" key="1">
    <source>
        <dbReference type="EMBL" id="GAI87373.1"/>
    </source>
</evidence>
<dbReference type="AlphaFoldDB" id="X1S3A4"/>
<name>X1S3A4_9ZZZZ</name>
<reference evidence="1" key="1">
    <citation type="journal article" date="2014" name="Front. Microbiol.">
        <title>High frequency of phylogenetically diverse reductive dehalogenase-homologous genes in deep subseafloor sedimentary metagenomes.</title>
        <authorList>
            <person name="Kawai M."/>
            <person name="Futagami T."/>
            <person name="Toyoda A."/>
            <person name="Takaki Y."/>
            <person name="Nishi S."/>
            <person name="Hori S."/>
            <person name="Arai W."/>
            <person name="Tsubouchi T."/>
            <person name="Morono Y."/>
            <person name="Uchiyama I."/>
            <person name="Ito T."/>
            <person name="Fujiyama A."/>
            <person name="Inagaki F."/>
            <person name="Takami H."/>
        </authorList>
    </citation>
    <scope>NUCLEOTIDE SEQUENCE</scope>
    <source>
        <strain evidence="1">Expedition CK06-06</strain>
    </source>
</reference>
<comment type="caution">
    <text evidence="1">The sequence shown here is derived from an EMBL/GenBank/DDBJ whole genome shotgun (WGS) entry which is preliminary data.</text>
</comment>
<sequence length="107" mass="12797">MKARISKKEELRRKRISKGMKRYWRKVRAVAKEEGISIREARKRLAEKVVKKIKIPTIPTIPEGRRYAFYMLAHLRYKRKEYFIKYQTAAEKKKEDALKKLAGETGE</sequence>
<gene>
    <name evidence="1" type="ORF">S12H4_15457</name>
</gene>
<dbReference type="EMBL" id="BARW01007426">
    <property type="protein sequence ID" value="GAI87373.1"/>
    <property type="molecule type" value="Genomic_DNA"/>
</dbReference>
<protein>
    <submittedName>
        <fullName evidence="1">Uncharacterized protein</fullName>
    </submittedName>
</protein>